<feature type="domain" description="Ternary complex factor MIP1 leucine-zipper" evidence="2">
    <location>
        <begin position="2"/>
        <end position="71"/>
    </location>
</feature>
<evidence type="ECO:0000259" key="2">
    <source>
        <dbReference type="Pfam" id="PF14389"/>
    </source>
</evidence>
<dbReference type="InterPro" id="IPR025757">
    <property type="entry name" value="MIP1_Leuzipper"/>
</dbReference>
<reference evidence="3" key="1">
    <citation type="submission" date="2018-02" db="EMBL/GenBank/DDBJ databases">
        <authorList>
            <person name="Cohen D.B."/>
            <person name="Kent A.D."/>
        </authorList>
    </citation>
    <scope>NUCLEOTIDE SEQUENCE</scope>
</reference>
<dbReference type="AlphaFoldDB" id="A0A2N9J2W8"/>
<gene>
    <name evidence="3" type="ORF">FSB_LOCUS58847</name>
</gene>
<evidence type="ECO:0000313" key="3">
    <source>
        <dbReference type="EMBL" id="SPD30965.1"/>
    </source>
</evidence>
<evidence type="ECO:0008006" key="4">
    <source>
        <dbReference type="Google" id="ProtNLM"/>
    </source>
</evidence>
<dbReference type="EMBL" id="OIVN01006340">
    <property type="protein sequence ID" value="SPD30965.1"/>
    <property type="molecule type" value="Genomic_DNA"/>
</dbReference>
<dbReference type="InterPro" id="IPR006869">
    <property type="entry name" value="DUF547"/>
</dbReference>
<sequence>MELQRRLQDQFVVRSALEKALSHRPLSHDVTIENSVPKPAQDLIKEIAVLELEVVYLEQYLLSLYRKKFDQQISSLSSVEGRLNKEIAGYDIMSEKEDSVIHSSHHILPQNSIGNPLKECNDIWGTQKLLDSSIHRSHSSLSQRSACLTRTSPPMKFQTKAVDLYHSLPLSMLEQAQTATSSVSLAEHLGTCLSNHIPESPNWLSEEMVKSISSIYCELADPPLINHDYPSSPIEFSSSLNEHSSHRQRDKWSAQCKNFSSFNSNFDNPFHIEGSKEFSGPYCTMAKAAYNVGGHTISVDMIQSSILGCRLPRPGQWLWLLFSSKTKFKVGDARKAYAIGHPEPLLHFALCSGSYSDPAVRIYTSKRVFEELEVAKEEYIQSTFSIRKDQKILLPKIVESFAKDSGLCSADLVHMIEHFVPDTQRKSIQQCQHKRIWKGIEWIPYNFTFRYMLSKELA</sequence>
<dbReference type="PANTHER" id="PTHR23054">
    <property type="entry name" value="TERNARY COMPLEX FACTOR MIP1, LEUCINE-ZIPPER-RELATED"/>
    <property type="match status" value="1"/>
</dbReference>
<name>A0A2N9J2W8_FAGSY</name>
<evidence type="ECO:0000259" key="1">
    <source>
        <dbReference type="Pfam" id="PF04784"/>
    </source>
</evidence>
<accession>A0A2N9J2W8</accession>
<dbReference type="Pfam" id="PF04784">
    <property type="entry name" value="DUF547"/>
    <property type="match status" value="1"/>
</dbReference>
<dbReference type="Pfam" id="PF14389">
    <property type="entry name" value="Lzipper-MIP1"/>
    <property type="match status" value="1"/>
</dbReference>
<organism evidence="3">
    <name type="scientific">Fagus sylvatica</name>
    <name type="common">Beechnut</name>
    <dbReference type="NCBI Taxonomy" id="28930"/>
    <lineage>
        <taxon>Eukaryota</taxon>
        <taxon>Viridiplantae</taxon>
        <taxon>Streptophyta</taxon>
        <taxon>Embryophyta</taxon>
        <taxon>Tracheophyta</taxon>
        <taxon>Spermatophyta</taxon>
        <taxon>Magnoliopsida</taxon>
        <taxon>eudicotyledons</taxon>
        <taxon>Gunneridae</taxon>
        <taxon>Pentapetalae</taxon>
        <taxon>rosids</taxon>
        <taxon>fabids</taxon>
        <taxon>Fagales</taxon>
        <taxon>Fagaceae</taxon>
        <taxon>Fagus</taxon>
    </lineage>
</organism>
<protein>
    <recommendedName>
        <fullName evidence="4">Ternary complex factor MIP1 leucine-zipper domain-containing protein</fullName>
    </recommendedName>
</protein>
<dbReference type="PANTHER" id="PTHR23054:SF20">
    <property type="entry name" value="DUF547 DOMAIN-CONTAINING PROTEIN"/>
    <property type="match status" value="1"/>
</dbReference>
<proteinExistence type="predicted"/>
<feature type="domain" description="DUF547" evidence="1">
    <location>
        <begin position="284"/>
        <end position="380"/>
    </location>
</feature>